<feature type="compositionally biased region" description="Basic and acidic residues" evidence="1">
    <location>
        <begin position="54"/>
        <end position="70"/>
    </location>
</feature>
<reference evidence="2" key="1">
    <citation type="submission" date="2022-01" db="EMBL/GenBank/DDBJ databases">
        <authorList>
            <person name="King R."/>
        </authorList>
    </citation>
    <scope>NUCLEOTIDE SEQUENCE</scope>
</reference>
<name>A0A9P0MV29_NEZVI</name>
<dbReference type="Proteomes" id="UP001152798">
    <property type="component" value="Chromosome 6"/>
</dbReference>
<keyword evidence="3" id="KW-1185">Reference proteome</keyword>
<gene>
    <name evidence="2" type="ORF">NEZAVI_LOCUS14131</name>
</gene>
<dbReference type="AlphaFoldDB" id="A0A9P0MV29"/>
<evidence type="ECO:0000313" key="3">
    <source>
        <dbReference type="Proteomes" id="UP001152798"/>
    </source>
</evidence>
<accession>A0A9P0MV29</accession>
<protein>
    <submittedName>
        <fullName evidence="2">Uncharacterized protein</fullName>
    </submittedName>
</protein>
<organism evidence="2 3">
    <name type="scientific">Nezara viridula</name>
    <name type="common">Southern green stink bug</name>
    <name type="synonym">Cimex viridulus</name>
    <dbReference type="NCBI Taxonomy" id="85310"/>
    <lineage>
        <taxon>Eukaryota</taxon>
        <taxon>Metazoa</taxon>
        <taxon>Ecdysozoa</taxon>
        <taxon>Arthropoda</taxon>
        <taxon>Hexapoda</taxon>
        <taxon>Insecta</taxon>
        <taxon>Pterygota</taxon>
        <taxon>Neoptera</taxon>
        <taxon>Paraneoptera</taxon>
        <taxon>Hemiptera</taxon>
        <taxon>Heteroptera</taxon>
        <taxon>Panheteroptera</taxon>
        <taxon>Pentatomomorpha</taxon>
        <taxon>Pentatomoidea</taxon>
        <taxon>Pentatomidae</taxon>
        <taxon>Pentatominae</taxon>
        <taxon>Nezara</taxon>
    </lineage>
</organism>
<proteinExistence type="predicted"/>
<feature type="region of interest" description="Disordered" evidence="1">
    <location>
        <begin position="32"/>
        <end position="87"/>
    </location>
</feature>
<dbReference type="EMBL" id="OV725082">
    <property type="protein sequence ID" value="CAH1406119.1"/>
    <property type="molecule type" value="Genomic_DNA"/>
</dbReference>
<evidence type="ECO:0000256" key="1">
    <source>
        <dbReference type="SAM" id="MobiDB-lite"/>
    </source>
</evidence>
<evidence type="ECO:0000313" key="2">
    <source>
        <dbReference type="EMBL" id="CAH1406119.1"/>
    </source>
</evidence>
<sequence>MGGKPGYLHLGVLQEVSHVEFETQCQVSAERTRPPFFLNPRSHELSPQNTVGSRQRDALSERSRKEDQKTKNTQHLYDADPGGTVLE</sequence>